<dbReference type="OrthoDB" id="9776255at2"/>
<feature type="signal peptide" evidence="2">
    <location>
        <begin position="1"/>
        <end position="23"/>
    </location>
</feature>
<dbReference type="PROSITE" id="PS51762">
    <property type="entry name" value="GH16_2"/>
    <property type="match status" value="1"/>
</dbReference>
<dbReference type="PANTHER" id="PTHR10963">
    <property type="entry name" value="GLYCOSYL HYDROLASE-RELATED"/>
    <property type="match status" value="1"/>
</dbReference>
<evidence type="ECO:0000313" key="4">
    <source>
        <dbReference type="EMBL" id="PWK29011.1"/>
    </source>
</evidence>
<reference evidence="4 5" key="1">
    <citation type="submission" date="2018-05" db="EMBL/GenBank/DDBJ databases">
        <title>Genomic Encyclopedia of Archaeal and Bacterial Type Strains, Phase II (KMG-II): from individual species to whole genera.</title>
        <authorList>
            <person name="Goeker M."/>
        </authorList>
    </citation>
    <scope>NUCLEOTIDE SEQUENCE [LARGE SCALE GENOMIC DNA]</scope>
    <source>
        <strain evidence="4 5">DSM 22214</strain>
    </source>
</reference>
<protein>
    <submittedName>
        <fullName evidence="4">Beta-glucanase (GH16 family)</fullName>
    </submittedName>
</protein>
<dbReference type="InterPro" id="IPR050546">
    <property type="entry name" value="Glycosyl_Hydrlase_16"/>
</dbReference>
<feature type="chain" id="PRO_5016378276" evidence="2">
    <location>
        <begin position="24"/>
        <end position="278"/>
    </location>
</feature>
<evidence type="ECO:0000256" key="1">
    <source>
        <dbReference type="ARBA" id="ARBA00006865"/>
    </source>
</evidence>
<feature type="domain" description="GH16" evidence="3">
    <location>
        <begin position="33"/>
        <end position="278"/>
    </location>
</feature>
<evidence type="ECO:0000256" key="2">
    <source>
        <dbReference type="SAM" id="SignalP"/>
    </source>
</evidence>
<evidence type="ECO:0000313" key="5">
    <source>
        <dbReference type="Proteomes" id="UP000245489"/>
    </source>
</evidence>
<name>A0A316EFY6_9BACT</name>
<dbReference type="EMBL" id="QGGO01000002">
    <property type="protein sequence ID" value="PWK29011.1"/>
    <property type="molecule type" value="Genomic_DNA"/>
</dbReference>
<dbReference type="CDD" id="cd08023">
    <property type="entry name" value="GH16_laminarinase_like"/>
    <property type="match status" value="1"/>
</dbReference>
<dbReference type="Pfam" id="PF00722">
    <property type="entry name" value="Glyco_hydro_16"/>
    <property type="match status" value="1"/>
</dbReference>
<organism evidence="4 5">
    <name type="scientific">Arcicella aurantiaca</name>
    <dbReference type="NCBI Taxonomy" id="591202"/>
    <lineage>
        <taxon>Bacteria</taxon>
        <taxon>Pseudomonadati</taxon>
        <taxon>Bacteroidota</taxon>
        <taxon>Cytophagia</taxon>
        <taxon>Cytophagales</taxon>
        <taxon>Flectobacillaceae</taxon>
        <taxon>Arcicella</taxon>
    </lineage>
</organism>
<dbReference type="SUPFAM" id="SSF49899">
    <property type="entry name" value="Concanavalin A-like lectins/glucanases"/>
    <property type="match status" value="1"/>
</dbReference>
<dbReference type="RefSeq" id="WP_109741337.1">
    <property type="nucleotide sequence ID" value="NZ_QGGO01000002.1"/>
</dbReference>
<dbReference type="InterPro" id="IPR000757">
    <property type="entry name" value="Beta-glucanase-like"/>
</dbReference>
<accession>A0A316EFY6</accession>
<comment type="caution">
    <text evidence="4">The sequence shown here is derived from an EMBL/GenBank/DDBJ whole genome shotgun (WGS) entry which is preliminary data.</text>
</comment>
<dbReference type="GO" id="GO:0005975">
    <property type="term" value="P:carbohydrate metabolic process"/>
    <property type="evidence" value="ECO:0007669"/>
    <property type="project" value="InterPro"/>
</dbReference>
<keyword evidence="2" id="KW-0732">Signal</keyword>
<dbReference type="Gene3D" id="2.60.120.200">
    <property type="match status" value="1"/>
</dbReference>
<keyword evidence="5" id="KW-1185">Reference proteome</keyword>
<dbReference type="InterPro" id="IPR013320">
    <property type="entry name" value="ConA-like_dom_sf"/>
</dbReference>
<dbReference type="GO" id="GO:0004553">
    <property type="term" value="F:hydrolase activity, hydrolyzing O-glycosyl compounds"/>
    <property type="evidence" value="ECO:0007669"/>
    <property type="project" value="InterPro"/>
</dbReference>
<sequence>MKIPFISATLGVVIISMAFKANIAVSDTNTNASEFESKPYWADEFNKNGLPDAKKWGYDIGGSGWGNHELQYYTKDNLKNARVENGKLIIEAIKEPLEGKNYTSARLTSKGKADFLYGRFEIKAKLPKGLGTWPAIWMLATEHSYGQNYWPDNGEIDIMEHVGYDPNVIHASVHTKSYYHSIGTQKTAVKTVPTSMTEFHVYRIDWTPEKIDSYIDGELYFTFKNEKTGWKEWPFDKKQHLLLNLAVGGDWGGQKGVDDSIFPQKFEIDYVRVYKMKK</sequence>
<comment type="similarity">
    <text evidence="1">Belongs to the glycosyl hydrolase 16 family.</text>
</comment>
<dbReference type="AlphaFoldDB" id="A0A316EFY6"/>
<proteinExistence type="inferred from homology"/>
<evidence type="ECO:0000259" key="3">
    <source>
        <dbReference type="PROSITE" id="PS51762"/>
    </source>
</evidence>
<dbReference type="PANTHER" id="PTHR10963:SF55">
    <property type="entry name" value="GLYCOSIDE HYDROLASE FAMILY 16 PROTEIN"/>
    <property type="match status" value="1"/>
</dbReference>
<gene>
    <name evidence="4" type="ORF">LV89_00565</name>
</gene>
<dbReference type="Proteomes" id="UP000245489">
    <property type="component" value="Unassembled WGS sequence"/>
</dbReference>